<keyword evidence="2" id="KW-1185">Reference proteome</keyword>
<accession>A0A317QRE7</accession>
<sequence>MTATRFRLNLPALPAGYVDAERRSAMRGRFRYSGPADRAESGTGPG</sequence>
<evidence type="ECO:0000313" key="2">
    <source>
        <dbReference type="Proteomes" id="UP000246661"/>
    </source>
</evidence>
<evidence type="ECO:0000313" key="1">
    <source>
        <dbReference type="EMBL" id="PWW25206.1"/>
    </source>
</evidence>
<protein>
    <submittedName>
        <fullName evidence="1">Uncharacterized protein</fullName>
    </submittedName>
</protein>
<dbReference type="Proteomes" id="UP000246661">
    <property type="component" value="Unassembled WGS sequence"/>
</dbReference>
<organism evidence="1 2">
    <name type="scientific">Geodermatophilus normandii</name>
    <dbReference type="NCBI Taxonomy" id="1137989"/>
    <lineage>
        <taxon>Bacteria</taxon>
        <taxon>Bacillati</taxon>
        <taxon>Actinomycetota</taxon>
        <taxon>Actinomycetes</taxon>
        <taxon>Geodermatophilales</taxon>
        <taxon>Geodermatophilaceae</taxon>
        <taxon>Geodermatophilus</taxon>
    </lineage>
</organism>
<gene>
    <name evidence="1" type="ORF">JD79_04404</name>
</gene>
<name>A0A317QRE7_9ACTN</name>
<comment type="caution">
    <text evidence="1">The sequence shown here is derived from an EMBL/GenBank/DDBJ whole genome shotgun (WGS) entry which is preliminary data.</text>
</comment>
<proteinExistence type="predicted"/>
<dbReference type="EMBL" id="QGTX01000001">
    <property type="protein sequence ID" value="PWW25206.1"/>
    <property type="molecule type" value="Genomic_DNA"/>
</dbReference>
<dbReference type="AlphaFoldDB" id="A0A317QRE7"/>
<reference evidence="2" key="1">
    <citation type="submission" date="2018-05" db="EMBL/GenBank/DDBJ databases">
        <authorList>
            <person name="Klenk H.-P."/>
            <person name="Huntemann M."/>
            <person name="Clum A."/>
            <person name="Pillay M."/>
            <person name="Palaniappan K."/>
            <person name="Varghese N."/>
            <person name="Mikhailova N."/>
            <person name="Stamatis D."/>
            <person name="Reddy T."/>
            <person name="Daum C."/>
            <person name="Shapiro N."/>
            <person name="Ivanova N."/>
            <person name="Kyrpides N."/>
            <person name="Woyke T."/>
        </authorList>
    </citation>
    <scope>NUCLEOTIDE SEQUENCE [LARGE SCALE GENOMIC DNA]</scope>
    <source>
        <strain evidence="2">DSM 45417</strain>
    </source>
</reference>